<dbReference type="InterPro" id="IPR052362">
    <property type="entry name" value="HTH-GbsR_regulator"/>
</dbReference>
<dbReference type="InterPro" id="IPR036388">
    <property type="entry name" value="WH-like_DNA-bd_sf"/>
</dbReference>
<feature type="domain" description="HTH marR-type" evidence="5">
    <location>
        <begin position="22"/>
        <end position="77"/>
    </location>
</feature>
<dbReference type="PANTHER" id="PTHR38465:SF1">
    <property type="entry name" value="HTH-TYPE TRANSCRIPTIONAL REGULATOR MJ1563-RELATED"/>
    <property type="match status" value="1"/>
</dbReference>
<dbReference type="OrthoDB" id="9792628at2"/>
<organism evidence="6 7">
    <name type="scientific">Pedobacter changchengzhani</name>
    <dbReference type="NCBI Taxonomy" id="2529274"/>
    <lineage>
        <taxon>Bacteria</taxon>
        <taxon>Pseudomonadati</taxon>
        <taxon>Bacteroidota</taxon>
        <taxon>Sphingobacteriia</taxon>
        <taxon>Sphingobacteriales</taxon>
        <taxon>Sphingobacteriaceae</taxon>
        <taxon>Pedobacter</taxon>
    </lineage>
</organism>
<dbReference type="PANTHER" id="PTHR38465">
    <property type="entry name" value="HTH-TYPE TRANSCRIPTIONAL REGULATOR MJ1563-RELATED"/>
    <property type="match status" value="1"/>
</dbReference>
<gene>
    <name evidence="6" type="ORF">EZJ43_03500</name>
</gene>
<evidence type="ECO:0000313" key="7">
    <source>
        <dbReference type="Proteomes" id="UP000295668"/>
    </source>
</evidence>
<keyword evidence="3 4" id="KW-0804">Transcription</keyword>
<evidence type="ECO:0000256" key="2">
    <source>
        <dbReference type="ARBA" id="ARBA00023125"/>
    </source>
</evidence>
<dbReference type="GO" id="GO:0003700">
    <property type="term" value="F:DNA-binding transcription factor activity"/>
    <property type="evidence" value="ECO:0007669"/>
    <property type="project" value="InterPro"/>
</dbReference>
<dbReference type="AlphaFoldDB" id="A0A4R5MMZ5"/>
<reference evidence="6 7" key="1">
    <citation type="submission" date="2019-02" db="EMBL/GenBank/DDBJ databases">
        <title>Pedobacter sp. nov., a novel speices isolated from soil of pinguins habitat in Antarcitica.</title>
        <authorList>
            <person name="He R.-H."/>
        </authorList>
    </citation>
    <scope>NUCLEOTIDE SEQUENCE [LARGE SCALE GENOMIC DNA]</scope>
    <source>
        <strain evidence="6 7">E01020</strain>
    </source>
</reference>
<protein>
    <recommendedName>
        <fullName evidence="4">HTH-type transcriptional regulator</fullName>
    </recommendedName>
</protein>
<sequence length="168" mass="19371">MELAEAKLKFIETWGKLGSEWGINRTMAQVHALLLISTEALTTEEVMEMLKISRGNANMNLRDLIVWGLVEKQHKAGERKEFFFADKDAWSIARQVAKERKKRELEPVLKSLAELSNVNGDEKDPEFKTFKKSVSDISKLAKNVDKTLETMLKAEENWFFGSIFKMFK</sequence>
<keyword evidence="1 4" id="KW-0805">Transcription regulation</keyword>
<comment type="caution">
    <text evidence="6">The sequence shown here is derived from an EMBL/GenBank/DDBJ whole genome shotgun (WGS) entry which is preliminary data.</text>
</comment>
<dbReference type="Proteomes" id="UP000295668">
    <property type="component" value="Unassembled WGS sequence"/>
</dbReference>
<dbReference type="SUPFAM" id="SSF46785">
    <property type="entry name" value="Winged helix' DNA-binding domain"/>
    <property type="match status" value="1"/>
</dbReference>
<evidence type="ECO:0000256" key="4">
    <source>
        <dbReference type="PIRNR" id="PIRNR006707"/>
    </source>
</evidence>
<dbReference type="RefSeq" id="WP_133261289.1">
    <property type="nucleotide sequence ID" value="NZ_SJCY01000002.1"/>
</dbReference>
<accession>A0A4R5MMZ5</accession>
<evidence type="ECO:0000256" key="3">
    <source>
        <dbReference type="ARBA" id="ARBA00023163"/>
    </source>
</evidence>
<evidence type="ECO:0000256" key="1">
    <source>
        <dbReference type="ARBA" id="ARBA00023015"/>
    </source>
</evidence>
<evidence type="ECO:0000259" key="5">
    <source>
        <dbReference type="Pfam" id="PF12802"/>
    </source>
</evidence>
<name>A0A4R5MMZ5_9SPHI</name>
<proteinExistence type="inferred from homology"/>
<dbReference type="InterPro" id="IPR000835">
    <property type="entry name" value="HTH_MarR-typ"/>
</dbReference>
<keyword evidence="2 4" id="KW-0238">DNA-binding</keyword>
<dbReference type="Pfam" id="PF12802">
    <property type="entry name" value="MarR_2"/>
    <property type="match status" value="1"/>
</dbReference>
<dbReference type="InterPro" id="IPR036390">
    <property type="entry name" value="WH_DNA-bd_sf"/>
</dbReference>
<dbReference type="EMBL" id="SJCY01000002">
    <property type="protein sequence ID" value="TDG37197.1"/>
    <property type="molecule type" value="Genomic_DNA"/>
</dbReference>
<dbReference type="Gene3D" id="1.10.10.10">
    <property type="entry name" value="Winged helix-like DNA-binding domain superfamily/Winged helix DNA-binding domain"/>
    <property type="match status" value="1"/>
</dbReference>
<comment type="similarity">
    <text evidence="4">Belongs to the GbsR family.</text>
</comment>
<dbReference type="InterPro" id="IPR026282">
    <property type="entry name" value="MJ1563"/>
</dbReference>
<dbReference type="GO" id="GO:0003677">
    <property type="term" value="F:DNA binding"/>
    <property type="evidence" value="ECO:0007669"/>
    <property type="project" value="UniProtKB-UniRule"/>
</dbReference>
<keyword evidence="7" id="KW-1185">Reference proteome</keyword>
<dbReference type="PIRSF" id="PIRSF006707">
    <property type="entry name" value="MJ1563"/>
    <property type="match status" value="1"/>
</dbReference>
<evidence type="ECO:0000313" key="6">
    <source>
        <dbReference type="EMBL" id="TDG37197.1"/>
    </source>
</evidence>